<dbReference type="Pfam" id="PF12728">
    <property type="entry name" value="HTH_17"/>
    <property type="match status" value="1"/>
</dbReference>
<dbReference type="InterPro" id="IPR041657">
    <property type="entry name" value="HTH_17"/>
</dbReference>
<feature type="domain" description="Helix-turn-helix" evidence="1">
    <location>
        <begin position="6"/>
        <end position="53"/>
    </location>
</feature>
<dbReference type="EMBL" id="BONH01000033">
    <property type="protein sequence ID" value="GIG00983.1"/>
    <property type="molecule type" value="Genomic_DNA"/>
</dbReference>
<dbReference type="GO" id="GO:0003677">
    <property type="term" value="F:DNA binding"/>
    <property type="evidence" value="ECO:0007669"/>
    <property type="project" value="InterPro"/>
</dbReference>
<name>A0A8J3KDK7_9ACTN</name>
<reference evidence="2 3" key="1">
    <citation type="submission" date="2021-01" db="EMBL/GenBank/DDBJ databases">
        <title>Whole genome shotgun sequence of Catellatospora citrea NBRC 14495.</title>
        <authorList>
            <person name="Komaki H."/>
            <person name="Tamura T."/>
        </authorList>
    </citation>
    <scope>NUCLEOTIDE SEQUENCE [LARGE SCALE GENOMIC DNA]</scope>
    <source>
        <strain evidence="2 3">NBRC 14495</strain>
    </source>
</reference>
<dbReference type="NCBIfam" id="TIGR01764">
    <property type="entry name" value="excise"/>
    <property type="match status" value="1"/>
</dbReference>
<organism evidence="2 3">
    <name type="scientific">Catellatospora citrea</name>
    <dbReference type="NCBI Taxonomy" id="53366"/>
    <lineage>
        <taxon>Bacteria</taxon>
        <taxon>Bacillati</taxon>
        <taxon>Actinomycetota</taxon>
        <taxon>Actinomycetes</taxon>
        <taxon>Micromonosporales</taxon>
        <taxon>Micromonosporaceae</taxon>
        <taxon>Catellatospora</taxon>
    </lineage>
</organism>
<comment type="caution">
    <text evidence="2">The sequence shown here is derived from an EMBL/GenBank/DDBJ whole genome shotgun (WGS) entry which is preliminary data.</text>
</comment>
<dbReference type="InterPro" id="IPR010093">
    <property type="entry name" value="SinI_DNA-bd"/>
</dbReference>
<gene>
    <name evidence="2" type="ORF">Cci01nite_60760</name>
</gene>
<sequence>MNSDDLLTTTEAAALLRSSRQHIVDLCERGLLPFVRVGTHRRLARADVLALLRPELTRDQLKSLWLHRAVAGRLVADPDNVLANAVENLHRLQRVHPDGMAAMWLERWRQVLDAGVEAVLEVLTSRSRDAAELRQNSPFAGVLPESTRQAVLAAFAERWRRERMA</sequence>
<proteinExistence type="predicted"/>
<evidence type="ECO:0000313" key="2">
    <source>
        <dbReference type="EMBL" id="GIG00983.1"/>
    </source>
</evidence>
<keyword evidence="3" id="KW-1185">Reference proteome</keyword>
<evidence type="ECO:0000313" key="3">
    <source>
        <dbReference type="Proteomes" id="UP000659904"/>
    </source>
</evidence>
<dbReference type="Proteomes" id="UP000659904">
    <property type="component" value="Unassembled WGS sequence"/>
</dbReference>
<accession>A0A8J3KDK7</accession>
<protein>
    <submittedName>
        <fullName evidence="2">Transcriptional regulator</fullName>
    </submittedName>
</protein>
<dbReference type="AlphaFoldDB" id="A0A8J3KDK7"/>
<evidence type="ECO:0000259" key="1">
    <source>
        <dbReference type="Pfam" id="PF12728"/>
    </source>
</evidence>
<dbReference type="RefSeq" id="WP_120319239.1">
    <property type="nucleotide sequence ID" value="NZ_BONH01000033.1"/>
</dbReference>